<dbReference type="Proteomes" id="UP000095281">
    <property type="component" value="Unplaced"/>
</dbReference>
<dbReference type="WBParaSite" id="MhA1_Contig1339.frz3.gene9">
    <property type="protein sequence ID" value="MhA1_Contig1339.frz3.gene9"/>
    <property type="gene ID" value="MhA1_Contig1339.frz3.gene9"/>
</dbReference>
<keyword evidence="1" id="KW-1185">Reference proteome</keyword>
<name>A0A1I8B447_MELHA</name>
<organism evidence="1 2">
    <name type="scientific">Meloidogyne hapla</name>
    <name type="common">Root-knot nematode worm</name>
    <dbReference type="NCBI Taxonomy" id="6305"/>
    <lineage>
        <taxon>Eukaryota</taxon>
        <taxon>Metazoa</taxon>
        <taxon>Ecdysozoa</taxon>
        <taxon>Nematoda</taxon>
        <taxon>Chromadorea</taxon>
        <taxon>Rhabditida</taxon>
        <taxon>Tylenchina</taxon>
        <taxon>Tylenchomorpha</taxon>
        <taxon>Tylenchoidea</taxon>
        <taxon>Meloidogynidae</taxon>
        <taxon>Meloidogyninae</taxon>
        <taxon>Meloidogyne</taxon>
    </lineage>
</organism>
<proteinExistence type="predicted"/>
<accession>A0A1I8B447</accession>
<evidence type="ECO:0000313" key="2">
    <source>
        <dbReference type="WBParaSite" id="MhA1_Contig1339.frz3.gene9"/>
    </source>
</evidence>
<reference evidence="2" key="1">
    <citation type="submission" date="2016-11" db="UniProtKB">
        <authorList>
            <consortium name="WormBaseParasite"/>
        </authorList>
    </citation>
    <scope>IDENTIFICATION</scope>
</reference>
<dbReference type="AlphaFoldDB" id="A0A1I8B447"/>
<sequence length="414" mass="48695">MNFSLQFGRKEDIFTRIFLYNTSKGTLKEEKEDDLLRDEYISNIHKGAYLHKYSGLWSLGFDLLPTSSQRILHLFVYRSCGCAIKAFFIKPTTKQSLQKFTKKSIHEKNCQKLFTNETIQDVGEISKNIIGKMITFSILTANDGKIAKFILIKSKKNNIIEITLNKTSINFGPYSNYYGKWNNRTNQLNKKIFADNNRIDFIILIQRYCISIEFTSGNWSLINLFWPNKWWEDKFLEGENDIKFLFSGDFILISNLLVYVPIMKQISKYLNENEKILANNVFDVGKPFECTIIGKQEVQEYFYKEIFTYYTIIINDDIQTIKYIGSLPVWRIERASLDGDIQVLEEPLITYKEDYNKSDYYVYKHEMETLQKNGTLLLLDGFVQHDSFKKKDDKSISFFVFLLHDASEYNIFSN</sequence>
<protein>
    <submittedName>
        <fullName evidence="2">Uncharacterized protein</fullName>
    </submittedName>
</protein>
<evidence type="ECO:0000313" key="1">
    <source>
        <dbReference type="Proteomes" id="UP000095281"/>
    </source>
</evidence>